<dbReference type="PROSITE" id="PS51257">
    <property type="entry name" value="PROKAR_LIPOPROTEIN"/>
    <property type="match status" value="1"/>
</dbReference>
<protein>
    <submittedName>
        <fullName evidence="3">LPP20 family lipoprotein</fullName>
    </submittedName>
</protein>
<dbReference type="KEGG" id="smas:HUE87_03855"/>
<evidence type="ECO:0000313" key="4">
    <source>
        <dbReference type="Proteomes" id="UP000593836"/>
    </source>
</evidence>
<organism evidence="3 4">
    <name type="scientific">Candidatus Sulfurimonas marisnigri</name>
    <dbReference type="NCBI Taxonomy" id="2740405"/>
    <lineage>
        <taxon>Bacteria</taxon>
        <taxon>Pseudomonadati</taxon>
        <taxon>Campylobacterota</taxon>
        <taxon>Epsilonproteobacteria</taxon>
        <taxon>Campylobacterales</taxon>
        <taxon>Sulfurimonadaceae</taxon>
        <taxon>Sulfurimonas</taxon>
    </lineage>
</organism>
<dbReference type="EMBL" id="CP054493">
    <property type="protein sequence ID" value="QOY55382.1"/>
    <property type="molecule type" value="Genomic_DNA"/>
</dbReference>
<name>A0A7S7M1G7_9BACT</name>
<proteinExistence type="predicted"/>
<dbReference type="Pfam" id="PF02169">
    <property type="entry name" value="LPP20"/>
    <property type="match status" value="1"/>
</dbReference>
<accession>A0A7S7M1G7</accession>
<feature type="signal peptide" evidence="1">
    <location>
        <begin position="1"/>
        <end position="20"/>
    </location>
</feature>
<feature type="chain" id="PRO_5032445165" evidence="1">
    <location>
        <begin position="21"/>
        <end position="336"/>
    </location>
</feature>
<dbReference type="RefSeq" id="WP_194367421.1">
    <property type="nucleotide sequence ID" value="NZ_CP054493.1"/>
</dbReference>
<dbReference type="Proteomes" id="UP000593836">
    <property type="component" value="Chromosome"/>
</dbReference>
<gene>
    <name evidence="3" type="ORF">HUE87_03855</name>
</gene>
<sequence>MRIFTNILLALLAVTFIGCSAGKAPQALHVEKQLPKWYLTPPSNNGISLYGVGEGINREESIKSALDNLVSKLGITISSNYNSTTNTKKGYREYFTQASSSDISSEVSKIRISNYEVIEIHKQNYKHFITLVRSDKKLFIKNLITTLNQRYKKIEDKQKHIIDMNILRRYSFFKESQQTLSQTHSTLLVLNSLDKNFDDSPYLKIIQTINNDSDLLIKNMSISFSASKESSAFVNSIKSVLSETKIAIKPNSQNDKNNINISLSHKLNKAFSHGFHIARTSVLIEVKDNKKNIMHSEQIDAVGHSPQSDDIAMSDSIKNFKEEIEKRDVLKILGVN</sequence>
<dbReference type="Gene3D" id="3.10.28.20">
    <property type="entry name" value="Acetamidase/Formamidase-like domains"/>
    <property type="match status" value="1"/>
</dbReference>
<evidence type="ECO:0000256" key="1">
    <source>
        <dbReference type="SAM" id="SignalP"/>
    </source>
</evidence>
<reference evidence="3 4" key="1">
    <citation type="submission" date="2020-05" db="EMBL/GenBank/DDBJ databases">
        <title>Sulfurimonas marisnigri, sp. nov., and Sulfurimonas baltica, sp. nov., manganese oxide reducing chemolithoautotrophs of the class Epsilonproteobacteria isolated from the pelagic redoxclines of the Black and Baltic Seas and emended description of the genus Sulfurimonas.</title>
        <authorList>
            <person name="Henkel J.V."/>
            <person name="Laudan C."/>
            <person name="Werner J."/>
            <person name="Neu T."/>
            <person name="Plewe S."/>
            <person name="Sproer C."/>
            <person name="Bunk B."/>
            <person name="Schulz-Vogt H.N."/>
        </authorList>
    </citation>
    <scope>NUCLEOTIDE SEQUENCE [LARGE SCALE GENOMIC DNA]</scope>
    <source>
        <strain evidence="3 4">SoZ1</strain>
    </source>
</reference>
<evidence type="ECO:0000313" key="3">
    <source>
        <dbReference type="EMBL" id="QOY55382.1"/>
    </source>
</evidence>
<dbReference type="AlphaFoldDB" id="A0A7S7M1G7"/>
<dbReference type="InterPro" id="IPR024952">
    <property type="entry name" value="LPP20-like_dom"/>
</dbReference>
<evidence type="ECO:0000259" key="2">
    <source>
        <dbReference type="Pfam" id="PF02169"/>
    </source>
</evidence>
<keyword evidence="4" id="KW-1185">Reference proteome</keyword>
<keyword evidence="1" id="KW-0732">Signal</keyword>
<keyword evidence="3" id="KW-0449">Lipoprotein</keyword>
<feature type="domain" description="Lipoprotein LPP20-like" evidence="2">
    <location>
        <begin position="35"/>
        <end position="133"/>
    </location>
</feature>